<dbReference type="GO" id="GO:0047631">
    <property type="term" value="F:ADP-ribose diphosphatase activity"/>
    <property type="evidence" value="ECO:0007669"/>
    <property type="project" value="TreeGrafter"/>
</dbReference>
<feature type="compositionally biased region" description="Basic and acidic residues" evidence="3">
    <location>
        <begin position="1"/>
        <end position="16"/>
    </location>
</feature>
<dbReference type="PROSITE" id="PS51462">
    <property type="entry name" value="NUDIX"/>
    <property type="match status" value="1"/>
</dbReference>
<dbReference type="WBParaSite" id="HCON_00187640-00001">
    <property type="protein sequence ID" value="HCON_00187640-00001"/>
    <property type="gene ID" value="HCON_00187640"/>
</dbReference>
<proteinExistence type="inferred from homology"/>
<evidence type="ECO:0000256" key="3">
    <source>
        <dbReference type="SAM" id="MobiDB-lite"/>
    </source>
</evidence>
<keyword evidence="5" id="KW-1185">Reference proteome</keyword>
<evidence type="ECO:0000313" key="5">
    <source>
        <dbReference type="Proteomes" id="UP000025227"/>
    </source>
</evidence>
<dbReference type="InterPro" id="IPR015797">
    <property type="entry name" value="NUDIX_hydrolase-like_dom_sf"/>
</dbReference>
<dbReference type="GO" id="GO:0051287">
    <property type="term" value="F:NAD binding"/>
    <property type="evidence" value="ECO:0007669"/>
    <property type="project" value="TreeGrafter"/>
</dbReference>
<dbReference type="Gene3D" id="3.40.630.30">
    <property type="match status" value="1"/>
</dbReference>
<dbReference type="AlphaFoldDB" id="A0A7I4Z4D8"/>
<reference evidence="6" key="1">
    <citation type="submission" date="2020-12" db="UniProtKB">
        <authorList>
            <consortium name="WormBaseParasite"/>
        </authorList>
    </citation>
    <scope>IDENTIFICATION</scope>
    <source>
        <strain evidence="6">MHco3</strain>
    </source>
</reference>
<accession>A0A7I4Z4D8</accession>
<feature type="region of interest" description="Disordered" evidence="3">
    <location>
        <begin position="70"/>
        <end position="96"/>
    </location>
</feature>
<dbReference type="Proteomes" id="UP000025227">
    <property type="component" value="Unplaced"/>
</dbReference>
<dbReference type="Pfam" id="PF00293">
    <property type="entry name" value="NUDIX"/>
    <property type="match status" value="1"/>
</dbReference>
<dbReference type="GO" id="GO:0035529">
    <property type="term" value="F:NADH pyrophosphatase activity"/>
    <property type="evidence" value="ECO:0007669"/>
    <property type="project" value="TreeGrafter"/>
</dbReference>
<dbReference type="InterPro" id="IPR003293">
    <property type="entry name" value="Nudix_hydrolase6-like"/>
</dbReference>
<evidence type="ECO:0000256" key="1">
    <source>
        <dbReference type="ARBA" id="ARBA00005582"/>
    </source>
</evidence>
<dbReference type="Pfam" id="PF18290">
    <property type="entry name" value="Nudix_hydro"/>
    <property type="match status" value="1"/>
</dbReference>
<organism evidence="5 6">
    <name type="scientific">Haemonchus contortus</name>
    <name type="common">Barber pole worm</name>
    <dbReference type="NCBI Taxonomy" id="6289"/>
    <lineage>
        <taxon>Eukaryota</taxon>
        <taxon>Metazoa</taxon>
        <taxon>Ecdysozoa</taxon>
        <taxon>Nematoda</taxon>
        <taxon>Chromadorea</taxon>
        <taxon>Rhabditida</taxon>
        <taxon>Rhabditina</taxon>
        <taxon>Rhabditomorpha</taxon>
        <taxon>Strongyloidea</taxon>
        <taxon>Trichostrongylidae</taxon>
        <taxon>Haemonchus</taxon>
    </lineage>
</organism>
<dbReference type="InterPro" id="IPR000086">
    <property type="entry name" value="NUDIX_hydrolase_dom"/>
</dbReference>
<protein>
    <submittedName>
        <fullName evidence="6">Nudix hydrolase domain-containing protein</fullName>
    </submittedName>
</protein>
<keyword evidence="2" id="KW-0378">Hydrolase</keyword>
<dbReference type="OrthoDB" id="5861827at2759"/>
<feature type="region of interest" description="Disordered" evidence="3">
    <location>
        <begin position="1"/>
        <end position="23"/>
    </location>
</feature>
<dbReference type="InterPro" id="IPR040618">
    <property type="entry name" value="Pre-Nudix"/>
</dbReference>
<comment type="similarity">
    <text evidence="1">Belongs to the Nudix hydrolase family.</text>
</comment>
<dbReference type="Gene3D" id="3.90.79.10">
    <property type="entry name" value="Nucleoside Triphosphate Pyrophosphohydrolase"/>
    <property type="match status" value="1"/>
</dbReference>
<dbReference type="PANTHER" id="PTHR13994:SF13">
    <property type="entry name" value="FI03680P"/>
    <property type="match status" value="1"/>
</dbReference>
<evidence type="ECO:0000256" key="2">
    <source>
        <dbReference type="ARBA" id="ARBA00022801"/>
    </source>
</evidence>
<dbReference type="PANTHER" id="PTHR13994">
    <property type="entry name" value="NUDIX HYDROLASE RELATED"/>
    <property type="match status" value="1"/>
</dbReference>
<dbReference type="SUPFAM" id="SSF55811">
    <property type="entry name" value="Nudix"/>
    <property type="match status" value="1"/>
</dbReference>
<evidence type="ECO:0000313" key="6">
    <source>
        <dbReference type="WBParaSite" id="HCON_00187640-00001"/>
    </source>
</evidence>
<feature type="domain" description="Nudix hydrolase" evidence="4">
    <location>
        <begin position="236"/>
        <end position="343"/>
    </location>
</feature>
<sequence length="343" mass="38835">MSLETERTAKANEVKSARSTTAIEQNVTDLKTRNADHEMTGLNRVIESKTTHRTNEDMLALITAIDELNRPRRPRRPYTNETNSRNISASKSTSLKAVRTAKANEMKRARSTTAIKQNQTDLKTRNADHELTGLNRARSTKEPYKENSFRDVVMYTKNLPPEMVEESRFASVISKFFNEWKEKGLNAAWVYISLQDSHVVPHLAKLGFDFFHAAKGELAMTCWLSDKPSSLPLTTSSHYTVSGMVLDETGRVLMVRDQHRKSVWKFPGGAPLQGETLFATAERKVKEETGVVAKGEAVISLGQKLKTKFNGSCALFFTCRMKFVRDVDRVQNDEIVAVKWFTR</sequence>
<name>A0A7I4Z4D8_HAECO</name>
<feature type="compositionally biased region" description="Polar residues" evidence="3">
    <location>
        <begin position="79"/>
        <end position="95"/>
    </location>
</feature>
<evidence type="ECO:0000259" key="4">
    <source>
        <dbReference type="PROSITE" id="PS51462"/>
    </source>
</evidence>